<reference evidence="1" key="1">
    <citation type="submission" date="2019-12" db="EMBL/GenBank/DDBJ databases">
        <title>High-Quality draft genome sequences of three cyanobacteria isolated from the limestone walls of the Old Cathedral of Coimbra.</title>
        <authorList>
            <person name="Tiago I."/>
            <person name="Soares F."/>
            <person name="Portugal A."/>
        </authorList>
    </citation>
    <scope>NUCLEOTIDE SEQUENCE</scope>
    <source>
        <strain evidence="1">A</strain>
    </source>
</reference>
<evidence type="ECO:0000313" key="2">
    <source>
        <dbReference type="Proteomes" id="UP000646053"/>
    </source>
</evidence>
<dbReference type="EMBL" id="WVIE01000006">
    <property type="protein sequence ID" value="NDJ17059.1"/>
    <property type="molecule type" value="Genomic_DNA"/>
</dbReference>
<comment type="caution">
    <text evidence="1">The sequence shown here is derived from an EMBL/GenBank/DDBJ whole genome shotgun (WGS) entry which is preliminary data.</text>
</comment>
<protein>
    <submittedName>
        <fullName evidence="1">Uncharacterized protein</fullName>
    </submittedName>
</protein>
<dbReference type="Proteomes" id="UP000646053">
    <property type="component" value="Unassembled WGS sequence"/>
</dbReference>
<evidence type="ECO:0000313" key="1">
    <source>
        <dbReference type="EMBL" id="NDJ17059.1"/>
    </source>
</evidence>
<accession>A0A8J8CHU7</accession>
<organism evidence="1 2">
    <name type="scientific">Myxacorys almedinensis A</name>
    <dbReference type="NCBI Taxonomy" id="2690445"/>
    <lineage>
        <taxon>Bacteria</taxon>
        <taxon>Bacillati</taxon>
        <taxon>Cyanobacteriota</taxon>
        <taxon>Cyanophyceae</taxon>
        <taxon>Leptolyngbyales</taxon>
        <taxon>Leptolyngbyaceae</taxon>
        <taxon>Myxacorys</taxon>
        <taxon>Myxacorys almedinensis</taxon>
    </lineage>
</organism>
<proteinExistence type="predicted"/>
<keyword evidence="2" id="KW-1185">Reference proteome</keyword>
<gene>
    <name evidence="1" type="ORF">GS601_07115</name>
</gene>
<sequence length="71" mass="8108">MSQSSKFEQTLSEIDALSLEEQESLIQIVQRRLAERRRVEIAANIAQAKTEYAAGRVFRGNAEQIMAELRK</sequence>
<dbReference type="AlphaFoldDB" id="A0A8J8CHU7"/>
<name>A0A8J8CHU7_9CYAN</name>